<dbReference type="SUPFAM" id="SSF53474">
    <property type="entry name" value="alpha/beta-Hydrolases"/>
    <property type="match status" value="1"/>
</dbReference>
<keyword evidence="5" id="KW-0720">Serine protease</keyword>
<dbReference type="InterPro" id="IPR029058">
    <property type="entry name" value="AB_hydrolase_fold"/>
</dbReference>
<dbReference type="PANTHER" id="PTHR42881">
    <property type="entry name" value="PROLYL ENDOPEPTIDASE"/>
    <property type="match status" value="1"/>
</dbReference>
<dbReference type="InterPro" id="IPR002470">
    <property type="entry name" value="Peptidase_S9A"/>
</dbReference>
<protein>
    <recommendedName>
        <fullName evidence="2">prolyl oligopeptidase</fullName>
        <ecNumber evidence="2">3.4.21.26</ecNumber>
    </recommendedName>
</protein>
<dbReference type="Gene3D" id="3.40.50.1820">
    <property type="entry name" value="alpha/beta hydrolase"/>
    <property type="match status" value="1"/>
</dbReference>
<feature type="domain" description="Peptidase S9A N-terminal" evidence="8">
    <location>
        <begin position="25"/>
        <end position="431"/>
    </location>
</feature>
<name>A0ABV0ABY7_9FLAO</name>
<dbReference type="InterPro" id="IPR023302">
    <property type="entry name" value="Pept_S9A_N"/>
</dbReference>
<evidence type="ECO:0000256" key="4">
    <source>
        <dbReference type="ARBA" id="ARBA00022801"/>
    </source>
</evidence>
<dbReference type="Gene3D" id="2.130.10.120">
    <property type="entry name" value="Prolyl oligopeptidase, N-terminal domain"/>
    <property type="match status" value="1"/>
</dbReference>
<evidence type="ECO:0000259" key="7">
    <source>
        <dbReference type="Pfam" id="PF00326"/>
    </source>
</evidence>
<dbReference type="Proteomes" id="UP001416393">
    <property type="component" value="Unassembled WGS sequence"/>
</dbReference>
<feature type="chain" id="PRO_5046042296" description="prolyl oligopeptidase" evidence="6">
    <location>
        <begin position="19"/>
        <end position="722"/>
    </location>
</feature>
<feature type="signal peptide" evidence="6">
    <location>
        <begin position="1"/>
        <end position="18"/>
    </location>
</feature>
<keyword evidence="4" id="KW-0378">Hydrolase</keyword>
<keyword evidence="10" id="KW-1185">Reference proteome</keyword>
<gene>
    <name evidence="9" type="ORF">VP395_11670</name>
</gene>
<proteinExistence type="predicted"/>
<feature type="domain" description="Peptidase S9 prolyl oligopeptidase catalytic" evidence="7">
    <location>
        <begin position="509"/>
        <end position="708"/>
    </location>
</feature>
<evidence type="ECO:0000313" key="9">
    <source>
        <dbReference type="EMBL" id="MEN3324388.1"/>
    </source>
</evidence>
<dbReference type="InterPro" id="IPR001375">
    <property type="entry name" value="Peptidase_S9_cat"/>
</dbReference>
<dbReference type="Pfam" id="PF02897">
    <property type="entry name" value="Peptidase_S9_N"/>
    <property type="match status" value="1"/>
</dbReference>
<evidence type="ECO:0000256" key="5">
    <source>
        <dbReference type="ARBA" id="ARBA00022825"/>
    </source>
</evidence>
<evidence type="ECO:0000256" key="1">
    <source>
        <dbReference type="ARBA" id="ARBA00001070"/>
    </source>
</evidence>
<dbReference type="Pfam" id="PF00326">
    <property type="entry name" value="Peptidase_S9"/>
    <property type="match status" value="1"/>
</dbReference>
<dbReference type="EMBL" id="JAZHYP010000005">
    <property type="protein sequence ID" value="MEN3324388.1"/>
    <property type="molecule type" value="Genomic_DNA"/>
</dbReference>
<dbReference type="EC" id="3.4.21.26" evidence="2"/>
<dbReference type="PRINTS" id="PR00862">
    <property type="entry name" value="PROLIGOPTASE"/>
</dbReference>
<evidence type="ECO:0000256" key="2">
    <source>
        <dbReference type="ARBA" id="ARBA00011897"/>
    </source>
</evidence>
<sequence length="722" mass="81207">MKKLLCKILLVFCFIVNAQESIKPDLAPVKMATNEYHGLTLEDPYQYMEDLSNPEVISWMKENANYASSVLNSISGKKALFDRMMELINRRASSISNLVITKNNVYYYLKRIPGEEIAKMYKRLGYEGKETLFFDPKSYKEGTEEIYAIESITPNIQGDKIAVTVAANGSENAETLIFKENGEKFSEILHLARGISWLKSGNEFYYNKLNSKDVTDMDRKIYTKVFIHKLGAEQEADTLFFSSELYPEVNIDAKEIPIVFYSEESNFDALSFVSVDNSLELFYKESQSDSSVKWKELTQRSDNVVNIEIDQKSIYYLTYKNASNYKIKKSFLKTPSFSNAETIVEESKSELITDFKVTKDGLYYAVMKNGVEANVYFLPNKKTVPIKLQLPFAAGQVDLEIKNSESSEIWISISGWTSPGKRFLYNPKSNSFQYQQLSAPVEYPELDNLIVEEVMVKSHDGVMVPVSIVYNKNIKMNGQNPTVIYSYGAYGNSTSPFFSPITLAYTLYNGVLVVPHVRGGGELGDAWHKAGQKETKPNTWKDGIATAEYLINEGYTNSNKLSIFGGSAGGIFVGRAITERPDLFAAGAPMVGSMNPVRMEETPNGPVNTPEFGTVKDPKEFKALLEMDSYHHIQPRTKYPAMLISAGINDPRVIAWQPAKFAAKLQAANISDKPILFLTNFEGGHGGGTKLTDTVDEFAGLFSFFYWQSGHPDFQLTKFVKD</sequence>
<dbReference type="InterPro" id="IPR051167">
    <property type="entry name" value="Prolyl_oligopep/macrocyclase"/>
</dbReference>
<accession>A0ABV0ABY7</accession>
<evidence type="ECO:0000259" key="8">
    <source>
        <dbReference type="Pfam" id="PF02897"/>
    </source>
</evidence>
<dbReference type="PANTHER" id="PTHR42881:SF2">
    <property type="entry name" value="PROLYL ENDOPEPTIDASE"/>
    <property type="match status" value="1"/>
</dbReference>
<evidence type="ECO:0000256" key="3">
    <source>
        <dbReference type="ARBA" id="ARBA00022670"/>
    </source>
</evidence>
<evidence type="ECO:0000313" key="10">
    <source>
        <dbReference type="Proteomes" id="UP001416393"/>
    </source>
</evidence>
<keyword evidence="3" id="KW-0645">Protease</keyword>
<organism evidence="9 10">
    <name type="scientific">Mariniflexile soesokkakense</name>
    <dbReference type="NCBI Taxonomy" id="1343160"/>
    <lineage>
        <taxon>Bacteria</taxon>
        <taxon>Pseudomonadati</taxon>
        <taxon>Bacteroidota</taxon>
        <taxon>Flavobacteriia</taxon>
        <taxon>Flavobacteriales</taxon>
        <taxon>Flavobacteriaceae</taxon>
        <taxon>Mariniflexile</taxon>
    </lineage>
</organism>
<comment type="caution">
    <text evidence="9">The sequence shown here is derived from an EMBL/GenBank/DDBJ whole genome shotgun (WGS) entry which is preliminary data.</text>
</comment>
<comment type="catalytic activity">
    <reaction evidence="1">
        <text>Hydrolysis of Pro-|-Xaa &gt;&gt; Ala-|-Xaa in oligopeptides.</text>
        <dbReference type="EC" id="3.4.21.26"/>
    </reaction>
</comment>
<keyword evidence="6" id="KW-0732">Signal</keyword>
<reference evidence="9 10" key="1">
    <citation type="submission" date="2024-01" db="EMBL/GenBank/DDBJ databases">
        <title>Mariniflexile litorale sp. nov., isolated from the shallow sediments of the Sea of Japan.</title>
        <authorList>
            <person name="Romanenko L."/>
            <person name="Bystritskaya E."/>
            <person name="Isaeva M."/>
        </authorList>
    </citation>
    <scope>NUCLEOTIDE SEQUENCE [LARGE SCALE GENOMIC DNA]</scope>
    <source>
        <strain evidence="9 10">KCTC 32427</strain>
    </source>
</reference>
<dbReference type="RefSeq" id="WP_346242191.1">
    <property type="nucleotide sequence ID" value="NZ_JAZHYP010000005.1"/>
</dbReference>
<dbReference type="SUPFAM" id="SSF50993">
    <property type="entry name" value="Peptidase/esterase 'gauge' domain"/>
    <property type="match status" value="1"/>
</dbReference>
<evidence type="ECO:0000256" key="6">
    <source>
        <dbReference type="SAM" id="SignalP"/>
    </source>
</evidence>